<evidence type="ECO:0000256" key="2">
    <source>
        <dbReference type="ARBA" id="ARBA00012727"/>
    </source>
</evidence>
<protein>
    <recommendedName>
        <fullName evidence="2">DNA ligase (ATP)</fullName>
        <ecNumber evidence="2">6.5.1.1</ecNumber>
    </recommendedName>
    <alternativeName>
        <fullName evidence="19">NHEJ DNA polymerase</fullName>
    </alternativeName>
</protein>
<dbReference type="Gene3D" id="2.40.50.140">
    <property type="entry name" value="Nucleic acid-binding proteins"/>
    <property type="match status" value="1"/>
</dbReference>
<accession>A0A9D2ECS1</accession>
<feature type="domain" description="ATP-dependent DNA ligase family profile" evidence="24">
    <location>
        <begin position="613"/>
        <end position="736"/>
    </location>
</feature>
<evidence type="ECO:0000256" key="23">
    <source>
        <dbReference type="SAM" id="MobiDB-lite"/>
    </source>
</evidence>
<dbReference type="GO" id="GO:0003887">
    <property type="term" value="F:DNA-directed DNA polymerase activity"/>
    <property type="evidence" value="ECO:0007669"/>
    <property type="project" value="UniProtKB-KW"/>
</dbReference>
<comment type="caution">
    <text evidence="25">The sequence shown here is derived from an EMBL/GenBank/DDBJ whole genome shotgun (WGS) entry which is preliminary data.</text>
</comment>
<keyword evidence="14" id="KW-0238">DNA-binding</keyword>
<evidence type="ECO:0000256" key="16">
    <source>
        <dbReference type="ARBA" id="ARBA00023204"/>
    </source>
</evidence>
<keyword evidence="16" id="KW-0234">DNA repair</keyword>
<keyword evidence="5" id="KW-0548">Nucleotidyltransferase</keyword>
<dbReference type="GO" id="GO:0004527">
    <property type="term" value="F:exonuclease activity"/>
    <property type="evidence" value="ECO:0007669"/>
    <property type="project" value="UniProtKB-KW"/>
</dbReference>
<evidence type="ECO:0000256" key="7">
    <source>
        <dbReference type="ARBA" id="ARBA00022723"/>
    </source>
</evidence>
<dbReference type="Pfam" id="PF01068">
    <property type="entry name" value="DNA_ligase_A_M"/>
    <property type="match status" value="1"/>
</dbReference>
<dbReference type="EMBL" id="DXBY01000067">
    <property type="protein sequence ID" value="HIZ34950.1"/>
    <property type="molecule type" value="Genomic_DNA"/>
</dbReference>
<evidence type="ECO:0000256" key="10">
    <source>
        <dbReference type="ARBA" id="ARBA00022801"/>
    </source>
</evidence>
<feature type="region of interest" description="Disordered" evidence="23">
    <location>
        <begin position="456"/>
        <end position="511"/>
    </location>
</feature>
<evidence type="ECO:0000256" key="11">
    <source>
        <dbReference type="ARBA" id="ARBA00022839"/>
    </source>
</evidence>
<dbReference type="GO" id="GO:0046872">
    <property type="term" value="F:metal ion binding"/>
    <property type="evidence" value="ECO:0007669"/>
    <property type="project" value="UniProtKB-KW"/>
</dbReference>
<evidence type="ECO:0000256" key="14">
    <source>
        <dbReference type="ARBA" id="ARBA00023125"/>
    </source>
</evidence>
<dbReference type="InterPro" id="IPR012310">
    <property type="entry name" value="DNA_ligase_ATP-dep_cent"/>
</dbReference>
<dbReference type="NCBIfam" id="TIGR02778">
    <property type="entry name" value="ligD_pol"/>
    <property type="match status" value="1"/>
</dbReference>
<dbReference type="CDD" id="cd07971">
    <property type="entry name" value="OBF_DNA_ligase_LigD"/>
    <property type="match status" value="1"/>
</dbReference>
<evidence type="ECO:0000256" key="22">
    <source>
        <dbReference type="ARBA" id="ARBA00049990"/>
    </source>
</evidence>
<dbReference type="GO" id="GO:0003910">
    <property type="term" value="F:DNA ligase (ATP) activity"/>
    <property type="evidence" value="ECO:0007669"/>
    <property type="project" value="UniProtKB-EC"/>
</dbReference>
<keyword evidence="15" id="KW-0233">DNA recombination</keyword>
<dbReference type="InterPro" id="IPR012309">
    <property type="entry name" value="DNA_ligase_ATP-dep_C"/>
</dbReference>
<dbReference type="PANTHER" id="PTHR42705">
    <property type="entry name" value="BIFUNCTIONAL NON-HOMOLOGOUS END JOINING PROTEIN LIGD"/>
    <property type="match status" value="1"/>
</dbReference>
<keyword evidence="3 25" id="KW-0436">Ligase</keyword>
<dbReference type="Pfam" id="PF13298">
    <property type="entry name" value="LigD_N"/>
    <property type="match status" value="1"/>
</dbReference>
<evidence type="ECO:0000256" key="8">
    <source>
        <dbReference type="ARBA" id="ARBA00022741"/>
    </source>
</evidence>
<evidence type="ECO:0000259" key="24">
    <source>
        <dbReference type="PROSITE" id="PS50160"/>
    </source>
</evidence>
<keyword evidence="12" id="KW-0067">ATP-binding</keyword>
<comment type="cofactor">
    <cofactor evidence="1">
        <name>Mn(2+)</name>
        <dbReference type="ChEBI" id="CHEBI:29035"/>
    </cofactor>
</comment>
<evidence type="ECO:0000256" key="12">
    <source>
        <dbReference type="ARBA" id="ARBA00022840"/>
    </source>
</evidence>
<dbReference type="InterPro" id="IPR012340">
    <property type="entry name" value="NA-bd_OB-fold"/>
</dbReference>
<dbReference type="AlphaFoldDB" id="A0A9D2ECS1"/>
<evidence type="ECO:0000256" key="3">
    <source>
        <dbReference type="ARBA" id="ARBA00022598"/>
    </source>
</evidence>
<dbReference type="Gene3D" id="3.30.1490.70">
    <property type="match status" value="1"/>
</dbReference>
<dbReference type="GO" id="GO:0006310">
    <property type="term" value="P:DNA recombination"/>
    <property type="evidence" value="ECO:0007669"/>
    <property type="project" value="UniProtKB-KW"/>
</dbReference>
<keyword evidence="6" id="KW-0540">Nuclease</keyword>
<dbReference type="NCBIfam" id="NF007210">
    <property type="entry name" value="PRK09632.1"/>
    <property type="match status" value="1"/>
</dbReference>
<evidence type="ECO:0000256" key="1">
    <source>
        <dbReference type="ARBA" id="ARBA00001936"/>
    </source>
</evidence>
<evidence type="ECO:0000256" key="4">
    <source>
        <dbReference type="ARBA" id="ARBA00022679"/>
    </source>
</evidence>
<dbReference type="Proteomes" id="UP000824037">
    <property type="component" value="Unassembled WGS sequence"/>
</dbReference>
<evidence type="ECO:0000256" key="5">
    <source>
        <dbReference type="ARBA" id="ARBA00022695"/>
    </source>
</evidence>
<evidence type="ECO:0000313" key="25">
    <source>
        <dbReference type="EMBL" id="HIZ34950.1"/>
    </source>
</evidence>
<evidence type="ECO:0000256" key="19">
    <source>
        <dbReference type="ARBA" id="ARBA00029943"/>
    </source>
</evidence>
<dbReference type="PROSITE" id="PS50160">
    <property type="entry name" value="DNA_LIGASE_A3"/>
    <property type="match status" value="1"/>
</dbReference>
<name>A0A9D2ECS1_9MICO</name>
<comment type="catalytic activity">
    <reaction evidence="20">
        <text>ATP + (deoxyribonucleotide)n-3'-hydroxyl + 5'-phospho-(deoxyribonucleotide)m = (deoxyribonucleotide)n+m + AMP + diphosphate.</text>
        <dbReference type="EC" id="6.5.1.1"/>
    </reaction>
</comment>
<reference evidence="25" key="2">
    <citation type="submission" date="2021-04" db="EMBL/GenBank/DDBJ databases">
        <authorList>
            <person name="Gilroy R."/>
        </authorList>
    </citation>
    <scope>NUCLEOTIDE SEQUENCE</scope>
    <source>
        <strain evidence="25">ChiGjej4B4-7305</strain>
    </source>
</reference>
<feature type="region of interest" description="Disordered" evidence="23">
    <location>
        <begin position="811"/>
        <end position="832"/>
    </location>
</feature>
<dbReference type="GO" id="GO:0003677">
    <property type="term" value="F:DNA binding"/>
    <property type="evidence" value="ECO:0007669"/>
    <property type="project" value="UniProtKB-KW"/>
</dbReference>
<organism evidence="25 26">
    <name type="scientific">Candidatus Ruania gallistercoris</name>
    <dbReference type="NCBI Taxonomy" id="2838746"/>
    <lineage>
        <taxon>Bacteria</taxon>
        <taxon>Bacillati</taxon>
        <taxon>Actinomycetota</taxon>
        <taxon>Actinomycetes</taxon>
        <taxon>Micrococcales</taxon>
        <taxon>Ruaniaceae</taxon>
        <taxon>Ruania</taxon>
    </lineage>
</organism>
<evidence type="ECO:0000256" key="13">
    <source>
        <dbReference type="ARBA" id="ARBA00022932"/>
    </source>
</evidence>
<evidence type="ECO:0000256" key="9">
    <source>
        <dbReference type="ARBA" id="ARBA00022763"/>
    </source>
</evidence>
<dbReference type="SUPFAM" id="SSF56091">
    <property type="entry name" value="DNA ligase/mRNA capping enzyme, catalytic domain"/>
    <property type="match status" value="1"/>
</dbReference>
<keyword evidence="8" id="KW-0547">Nucleotide-binding</keyword>
<comment type="similarity">
    <text evidence="21">In the C-terminal section; belongs to the ATP-dependent DNA ligase family.</text>
</comment>
<dbReference type="CDD" id="cd04863">
    <property type="entry name" value="MtLigD_Pol_like"/>
    <property type="match status" value="1"/>
</dbReference>
<keyword evidence="10" id="KW-0378">Hydrolase</keyword>
<dbReference type="GO" id="GO:0006281">
    <property type="term" value="P:DNA repair"/>
    <property type="evidence" value="ECO:0007669"/>
    <property type="project" value="UniProtKB-KW"/>
</dbReference>
<proteinExistence type="inferred from homology"/>
<evidence type="ECO:0000256" key="20">
    <source>
        <dbReference type="ARBA" id="ARBA00034003"/>
    </source>
</evidence>
<dbReference type="Gene3D" id="3.90.920.10">
    <property type="entry name" value="DNA primase, PRIM domain"/>
    <property type="match status" value="1"/>
</dbReference>
<keyword evidence="9" id="KW-0227">DNA damage</keyword>
<dbReference type="NCBIfam" id="TIGR02779">
    <property type="entry name" value="NHEJ_ligase_lig"/>
    <property type="match status" value="1"/>
</dbReference>
<dbReference type="InterPro" id="IPR014146">
    <property type="entry name" value="LigD_ligase_dom"/>
</dbReference>
<evidence type="ECO:0000256" key="15">
    <source>
        <dbReference type="ARBA" id="ARBA00023172"/>
    </source>
</evidence>
<dbReference type="InterPro" id="IPR033649">
    <property type="entry name" value="MtLigD_Pol-like"/>
</dbReference>
<dbReference type="CDD" id="cd07906">
    <property type="entry name" value="Adenylation_DNA_ligase_LigD_LigC"/>
    <property type="match status" value="1"/>
</dbReference>
<dbReference type="EC" id="6.5.1.1" evidence="2"/>
<keyword evidence="11" id="KW-0269">Exonuclease</keyword>
<dbReference type="InterPro" id="IPR014145">
    <property type="entry name" value="LigD_pol_dom"/>
</dbReference>
<evidence type="ECO:0000256" key="18">
    <source>
        <dbReference type="ARBA" id="ARBA00023268"/>
    </source>
</evidence>
<dbReference type="InterPro" id="IPR052171">
    <property type="entry name" value="NHEJ_LigD"/>
</dbReference>
<evidence type="ECO:0000256" key="6">
    <source>
        <dbReference type="ARBA" id="ARBA00022722"/>
    </source>
</evidence>
<reference evidence="25" key="1">
    <citation type="journal article" date="2021" name="PeerJ">
        <title>Extensive microbial diversity within the chicken gut microbiome revealed by metagenomics and culture.</title>
        <authorList>
            <person name="Gilroy R."/>
            <person name="Ravi A."/>
            <person name="Getino M."/>
            <person name="Pursley I."/>
            <person name="Horton D.L."/>
            <person name="Alikhan N.F."/>
            <person name="Baker D."/>
            <person name="Gharbi K."/>
            <person name="Hall N."/>
            <person name="Watson M."/>
            <person name="Adriaenssens E.M."/>
            <person name="Foster-Nyarko E."/>
            <person name="Jarju S."/>
            <person name="Secka A."/>
            <person name="Antonio M."/>
            <person name="Oren A."/>
            <person name="Chaudhuri R.R."/>
            <person name="La Ragione R."/>
            <person name="Hildebrand F."/>
            <person name="Pallen M.J."/>
        </authorList>
    </citation>
    <scope>NUCLEOTIDE SEQUENCE</scope>
    <source>
        <strain evidence="25">ChiGjej4B4-7305</strain>
    </source>
</reference>
<sequence>MASPTLTELDGRRLQLTSLDKVLYPATGTTKAEVIDYSLQVAGAMLPHCAGRPVTRKRWVDGVGTAADPGAAFFTKNLDSGTPDWVVRADLQHSDHRSTYPLVNDRASLVWMAQMAALELHVPQWRFGSAGEVLAPDRIVFDLDPGAGVSLPEVAEVATWVRDILTGMGWACVPVTSGSKGIHVYAALDGGASADQVRAVAQELAKSLEADHPDRVISRMKRAERAGKVFIDWSQNHPNKTTIAPYSLRGTVEPYAAAPRSWDELADPGLRQLRPAEVLERLAEHGDLMTAGLAGAAGADALDPYRGKRRADRTPEPVPDAVRLTGEQVFVVHEHHARRLHWDLRMSYCGVLTSFAVPKGLPTDPARQHLAVQTEDHPLDYLTFSGTIPAGEYGAGTMSVWDTGTFEVHKWWLGKEIIVTLHGGDHGPLAEHAPAKYALICTDPAERQWLVHAMKHGAGSRAAPRTASPAVAGTPASTSDHPPPAPTQASPAVAGSPTTPPEHPEPAPGQVSPAVVRPMLATSGTPADVGENWAIEMKWDGQRVLARIEAEQVRLWARSGREITTSYPELAELDLHADSALLDGEVVALDPEGRPSFALLQPRMQASAAEVARAARRQPVHYLAFDVLEVNGQDLTRQTYTDRRDLLARLIEPTDHVQVPEAFDGDLDAALAASHAYGLEGVLAKHPDSKYLPGRRSSTWIKIKHTEAVDVVICGWRPGRGERTGQVGSLLVAVPTDDGELRYVGRVGTGFSSSDTRRWPAMLAPEEIEAPAVLDVPAADARDARWLQPVRVAEVEFGEWTPTGRLRHPRWRGWRPDLTPAQISAPNAAPGR</sequence>
<dbReference type="SUPFAM" id="SSF50249">
    <property type="entry name" value="Nucleic acid-binding proteins"/>
    <property type="match status" value="1"/>
</dbReference>
<gene>
    <name evidence="25" type="ORF">H9815_04165</name>
</gene>
<dbReference type="InterPro" id="IPR014144">
    <property type="entry name" value="LigD_PE_domain"/>
</dbReference>
<evidence type="ECO:0000256" key="17">
    <source>
        <dbReference type="ARBA" id="ARBA00023211"/>
    </source>
</evidence>
<dbReference type="Pfam" id="PF04679">
    <property type="entry name" value="DNA_ligase_A_C"/>
    <property type="match status" value="1"/>
</dbReference>
<keyword evidence="18" id="KW-0511">Multifunctional enzyme</keyword>
<dbReference type="Pfam" id="PF21686">
    <property type="entry name" value="LigD_Prim-Pol"/>
    <property type="match status" value="1"/>
</dbReference>
<keyword evidence="4" id="KW-0808">Transferase</keyword>
<comment type="similarity">
    <text evidence="22">In the N-terminal section; belongs to the LigD polymerase family.</text>
</comment>
<evidence type="ECO:0000313" key="26">
    <source>
        <dbReference type="Proteomes" id="UP000824037"/>
    </source>
</evidence>
<dbReference type="PANTHER" id="PTHR42705:SF2">
    <property type="entry name" value="BIFUNCTIONAL NON-HOMOLOGOUS END JOINING PROTEIN LIGD"/>
    <property type="match status" value="1"/>
</dbReference>
<dbReference type="Gene3D" id="3.30.470.30">
    <property type="entry name" value="DNA ligase/mRNA capping enzyme"/>
    <property type="match status" value="1"/>
</dbReference>
<keyword evidence="7" id="KW-0479">Metal-binding</keyword>
<evidence type="ECO:0000256" key="21">
    <source>
        <dbReference type="ARBA" id="ARBA00049981"/>
    </source>
</evidence>
<keyword evidence="13" id="KW-0239">DNA-directed DNA polymerase</keyword>
<keyword evidence="17" id="KW-0464">Manganese</keyword>
<dbReference type="GO" id="GO:0005524">
    <property type="term" value="F:ATP binding"/>
    <property type="evidence" value="ECO:0007669"/>
    <property type="project" value="UniProtKB-KW"/>
</dbReference>